<gene>
    <name evidence="1" type="ORF">KL86DYS2_10904</name>
</gene>
<accession>A0A212J7L5</accession>
<proteinExistence type="predicted"/>
<name>A0A212J7L5_9BACT</name>
<dbReference type="EMBL" id="FLUL01000001">
    <property type="protein sequence ID" value="SBV95408.1"/>
    <property type="molecule type" value="Genomic_DNA"/>
</dbReference>
<dbReference type="RefSeq" id="WP_291125798.1">
    <property type="nucleotide sequence ID" value="NZ_LT599021.1"/>
</dbReference>
<protein>
    <submittedName>
        <fullName evidence="1">Uncharacterized protein</fullName>
    </submittedName>
</protein>
<dbReference type="AlphaFoldDB" id="A0A212J7L5"/>
<reference evidence="1" key="1">
    <citation type="submission" date="2016-04" db="EMBL/GenBank/DDBJ databases">
        <authorList>
            <person name="Evans L.H."/>
            <person name="Alamgir A."/>
            <person name="Owens N."/>
            <person name="Weber N.D."/>
            <person name="Virtaneva K."/>
            <person name="Barbian K."/>
            <person name="Babar A."/>
            <person name="Rosenke K."/>
        </authorList>
    </citation>
    <scope>NUCLEOTIDE SEQUENCE</scope>
    <source>
        <strain evidence="1">86-2</strain>
    </source>
</reference>
<sequence>MLKAEALILLVNSLTKSEKKSFKTVSKPSDYLDLFDLIEKNRDIAIEELRYQFSEKKPKSNFDITCSYLYKLLLDTLLSLRESQDNVTAMMNQLLKARILFDKLLFEEAVNLLKQVKEKAILYENEYIFLYASRLELEYLLFLNFPYISETDLLNKHLRINESLKRIRRVNEQSVLYELMKHRGLYKDNIRSKIQKDTFNDLLVSEMSLVSSSNANSFEIKKLHQLFQSAYLISVGDYKSALHSYYELNKLFEENKHLWANPPIYYLTVLEGILDSLRGIKEYDSIPFFLEKLEAIDNVSVNFQANVSALTFLYKLFPLLDRGNFQASKNLMEEYKEAVIEKVHLLSLTRQAEISLYVSLIHFVLRDYKLAQKSILRVLTQSKSFYYLPLYRTIRLVNLMIQNELGHLSDFEYEIRSIKREISKIQKAYKVEHLMLKTLSKLAKGIFFHQREKEWLKIQGDIQAIQNDVFEMQILKLFDFSAWIESKIRNISLSKVLQDRTLNGDSA</sequence>
<evidence type="ECO:0000313" key="1">
    <source>
        <dbReference type="EMBL" id="SBV95408.1"/>
    </source>
</evidence>
<organism evidence="1">
    <name type="scientific">uncultured Dysgonomonas sp</name>
    <dbReference type="NCBI Taxonomy" id="206096"/>
    <lineage>
        <taxon>Bacteria</taxon>
        <taxon>Pseudomonadati</taxon>
        <taxon>Bacteroidota</taxon>
        <taxon>Bacteroidia</taxon>
        <taxon>Bacteroidales</taxon>
        <taxon>Dysgonomonadaceae</taxon>
        <taxon>Dysgonomonas</taxon>
        <taxon>environmental samples</taxon>
    </lineage>
</organism>